<protein>
    <submittedName>
        <fullName evidence="2">Ankyrin</fullName>
    </submittedName>
</protein>
<evidence type="ECO:0000313" key="2">
    <source>
        <dbReference type="EMBL" id="KAF1971252.1"/>
    </source>
</evidence>
<evidence type="ECO:0000256" key="1">
    <source>
        <dbReference type="PROSITE-ProRule" id="PRU00023"/>
    </source>
</evidence>
<dbReference type="PROSITE" id="PS50297">
    <property type="entry name" value="ANK_REP_REGION"/>
    <property type="match status" value="1"/>
</dbReference>
<dbReference type="OrthoDB" id="3671334at2759"/>
<keyword evidence="3" id="KW-1185">Reference proteome</keyword>
<accession>A0A6A5V5E6</accession>
<dbReference type="Pfam" id="PF12796">
    <property type="entry name" value="Ank_2"/>
    <property type="match status" value="1"/>
</dbReference>
<proteinExistence type="predicted"/>
<evidence type="ECO:0000313" key="3">
    <source>
        <dbReference type="Proteomes" id="UP000800036"/>
    </source>
</evidence>
<dbReference type="Gene3D" id="1.25.40.20">
    <property type="entry name" value="Ankyrin repeat-containing domain"/>
    <property type="match status" value="1"/>
</dbReference>
<sequence>MVHCKTTAISKLFLRLCKTHLLWVRDPHFHGPPQNAFLMSAIRSKTAENVRLILYFPFPDGTVPYVGMEALCDACTYGSLEVVTELLKHMPTNEVIYEIAPYRYGETALTIAIRYGDLAMVKAVLEAGADIHGSWESRHFRRVTIRTLHLAMFLGKKDIVRILIERGRL</sequence>
<name>A0A6A5V5E6_9PLEO</name>
<gene>
    <name evidence="2" type="ORF">BU23DRAFT_556067</name>
</gene>
<dbReference type="AlphaFoldDB" id="A0A6A5V5E6"/>
<dbReference type="InterPro" id="IPR036770">
    <property type="entry name" value="Ankyrin_rpt-contain_sf"/>
</dbReference>
<organism evidence="2 3">
    <name type="scientific">Bimuria novae-zelandiae CBS 107.79</name>
    <dbReference type="NCBI Taxonomy" id="1447943"/>
    <lineage>
        <taxon>Eukaryota</taxon>
        <taxon>Fungi</taxon>
        <taxon>Dikarya</taxon>
        <taxon>Ascomycota</taxon>
        <taxon>Pezizomycotina</taxon>
        <taxon>Dothideomycetes</taxon>
        <taxon>Pleosporomycetidae</taxon>
        <taxon>Pleosporales</taxon>
        <taxon>Massarineae</taxon>
        <taxon>Didymosphaeriaceae</taxon>
        <taxon>Bimuria</taxon>
    </lineage>
</organism>
<dbReference type="EMBL" id="ML976694">
    <property type="protein sequence ID" value="KAF1971252.1"/>
    <property type="molecule type" value="Genomic_DNA"/>
</dbReference>
<keyword evidence="1" id="KW-0040">ANK repeat</keyword>
<dbReference type="SMART" id="SM00248">
    <property type="entry name" value="ANK"/>
    <property type="match status" value="2"/>
</dbReference>
<dbReference type="SUPFAM" id="SSF48403">
    <property type="entry name" value="Ankyrin repeat"/>
    <property type="match status" value="1"/>
</dbReference>
<dbReference type="PROSITE" id="PS50088">
    <property type="entry name" value="ANK_REPEAT"/>
    <property type="match status" value="1"/>
</dbReference>
<reference evidence="2" key="1">
    <citation type="journal article" date="2020" name="Stud. Mycol.">
        <title>101 Dothideomycetes genomes: a test case for predicting lifestyles and emergence of pathogens.</title>
        <authorList>
            <person name="Haridas S."/>
            <person name="Albert R."/>
            <person name="Binder M."/>
            <person name="Bloem J."/>
            <person name="Labutti K."/>
            <person name="Salamov A."/>
            <person name="Andreopoulos B."/>
            <person name="Baker S."/>
            <person name="Barry K."/>
            <person name="Bills G."/>
            <person name="Bluhm B."/>
            <person name="Cannon C."/>
            <person name="Castanera R."/>
            <person name="Culley D."/>
            <person name="Daum C."/>
            <person name="Ezra D."/>
            <person name="Gonzalez J."/>
            <person name="Henrissat B."/>
            <person name="Kuo A."/>
            <person name="Liang C."/>
            <person name="Lipzen A."/>
            <person name="Lutzoni F."/>
            <person name="Magnuson J."/>
            <person name="Mondo S."/>
            <person name="Nolan M."/>
            <person name="Ohm R."/>
            <person name="Pangilinan J."/>
            <person name="Park H.-J."/>
            <person name="Ramirez L."/>
            <person name="Alfaro M."/>
            <person name="Sun H."/>
            <person name="Tritt A."/>
            <person name="Yoshinaga Y."/>
            <person name="Zwiers L.-H."/>
            <person name="Turgeon B."/>
            <person name="Goodwin S."/>
            <person name="Spatafora J."/>
            <person name="Crous P."/>
            <person name="Grigoriev I."/>
        </authorList>
    </citation>
    <scope>NUCLEOTIDE SEQUENCE</scope>
    <source>
        <strain evidence="2">CBS 107.79</strain>
    </source>
</reference>
<dbReference type="InterPro" id="IPR002110">
    <property type="entry name" value="Ankyrin_rpt"/>
</dbReference>
<dbReference type="Proteomes" id="UP000800036">
    <property type="component" value="Unassembled WGS sequence"/>
</dbReference>
<feature type="repeat" description="ANK" evidence="1">
    <location>
        <begin position="104"/>
        <end position="132"/>
    </location>
</feature>